<dbReference type="InterPro" id="IPR038336">
    <property type="entry name" value="NET_sf"/>
</dbReference>
<sequence>MNPNKSKYSRDDRKHIVESIENLKNDKDYVAIFKILMNDNANSYTQNSNGVFLNLSQVSDDTLDQISKYLKKINKTKKKHIDLDVDIIPNYDISKNERVYKLSNYEKNIIKQRNLKKVLEEDNQYEELRFSAKKSSTKKSSTKKSSAKKSNKQEILDQ</sequence>
<name>A0A6G6ABE7_9VIRU</name>
<dbReference type="EMBL" id="MN175499">
    <property type="protein sequence ID" value="QID06152.1"/>
    <property type="molecule type" value="Genomic_DNA"/>
</dbReference>
<evidence type="ECO:0000256" key="1">
    <source>
        <dbReference type="SAM" id="MobiDB-lite"/>
    </source>
</evidence>
<proteinExistence type="predicted"/>
<feature type="region of interest" description="Disordered" evidence="1">
    <location>
        <begin position="129"/>
        <end position="158"/>
    </location>
</feature>
<organism evidence="2">
    <name type="scientific">Borely moumouvirus</name>
    <dbReference type="NCBI Taxonomy" id="2712067"/>
    <lineage>
        <taxon>Viruses</taxon>
        <taxon>Varidnaviria</taxon>
        <taxon>Bamfordvirae</taxon>
        <taxon>Nucleocytoviricota</taxon>
        <taxon>Megaviricetes</taxon>
        <taxon>Imitervirales</taxon>
        <taxon>Mimiviridae</taxon>
        <taxon>Megamimivirinae</taxon>
        <taxon>Moumouvirus</taxon>
    </lineage>
</organism>
<protein>
    <submittedName>
        <fullName evidence="2">Uncharacterized protein</fullName>
    </submittedName>
</protein>
<accession>A0A6G6ABE7</accession>
<feature type="compositionally biased region" description="Basic residues" evidence="1">
    <location>
        <begin position="131"/>
        <end position="150"/>
    </location>
</feature>
<dbReference type="Gene3D" id="1.20.1270.220">
    <property type="match status" value="1"/>
</dbReference>
<reference evidence="2" key="1">
    <citation type="submission" date="2019-07" db="EMBL/GenBank/DDBJ databases">
        <title>The discovery of a new lineage B mimivirus raises questions about particles surface fibrils.</title>
        <authorList>
            <person name="Silva L.K.S."/>
            <person name="Rodrigues R.A.L."/>
            <person name="Andrade A.C.S.P."/>
            <person name="Hikida H."/>
            <person name="Andreani J."/>
            <person name="Levasseur A."/>
            <person name="La Scola B."/>
            <person name="Abrahao J.S."/>
        </authorList>
    </citation>
    <scope>NUCLEOTIDE SEQUENCE</scope>
    <source>
        <strain evidence="2">B60</strain>
    </source>
</reference>
<evidence type="ECO:0000313" key="2">
    <source>
        <dbReference type="EMBL" id="QID06152.1"/>
    </source>
</evidence>